<keyword evidence="2" id="KW-1185">Reference proteome</keyword>
<dbReference type="RefSeq" id="WP_210224404.1">
    <property type="nucleotide sequence ID" value="NZ_CP072801.1"/>
</dbReference>
<gene>
    <name evidence="1" type="ORF">J9253_09835</name>
</gene>
<dbReference type="SUPFAM" id="SSF48371">
    <property type="entry name" value="ARM repeat"/>
    <property type="match status" value="1"/>
</dbReference>
<dbReference type="InterPro" id="IPR016024">
    <property type="entry name" value="ARM-type_fold"/>
</dbReference>
<dbReference type="EMBL" id="CP072801">
    <property type="protein sequence ID" value="QTR48187.1"/>
    <property type="molecule type" value="Genomic_DNA"/>
</dbReference>
<organism evidence="1 2">
    <name type="scientific">Thiothrix litoralis</name>
    <dbReference type="NCBI Taxonomy" id="2891210"/>
    <lineage>
        <taxon>Bacteria</taxon>
        <taxon>Pseudomonadati</taxon>
        <taxon>Pseudomonadota</taxon>
        <taxon>Gammaproteobacteria</taxon>
        <taxon>Thiotrichales</taxon>
        <taxon>Thiotrichaceae</taxon>
        <taxon>Thiothrix</taxon>
    </lineage>
</organism>
<dbReference type="InterPro" id="IPR011989">
    <property type="entry name" value="ARM-like"/>
</dbReference>
<evidence type="ECO:0000313" key="2">
    <source>
        <dbReference type="Proteomes" id="UP000672039"/>
    </source>
</evidence>
<dbReference type="Gene3D" id="1.25.10.10">
    <property type="entry name" value="Leucine-rich Repeat Variant"/>
    <property type="match status" value="1"/>
</dbReference>
<sequence length="141" mass="15503">MATNHWRTFPRWMLEEHETDIRLNAQLSTGRAAEVTAQLQHDPALMPVLLKLLGDPNTALSTRIGIGVVMEDLAGSDLLQQHVATLGKLSQHPDVNIRADACHYLGLSAAQTAIPFLQTCLQDRDLEVQEVATDALKTLDV</sequence>
<dbReference type="Pfam" id="PF13646">
    <property type="entry name" value="HEAT_2"/>
    <property type="match status" value="1"/>
</dbReference>
<accession>A0ABX7WX70</accession>
<dbReference type="Proteomes" id="UP000672039">
    <property type="component" value="Chromosome"/>
</dbReference>
<protein>
    <submittedName>
        <fullName evidence="1">HEAT repeat domain-containing protein</fullName>
    </submittedName>
</protein>
<reference evidence="1 2" key="1">
    <citation type="submission" date="2021-04" db="EMBL/GenBank/DDBJ databases">
        <title>Genomics, taxonomy and metabolism of representatives of sulfur bacteria of the genus Thiothrix: Thiothrix fructosivorans QT, Thiothrix unzii A1T and three new species, Thiothrix subterranea sp. nov., Thiothrix litoralis sp. nov. and 'Candidatus Thiothrix anitrata' sp. nov.</title>
        <authorList>
            <person name="Ravin N.V."/>
            <person name="Smolyakov D."/>
            <person name="Rudenko T.S."/>
            <person name="Mardanov A.V."/>
            <person name="Beletsky A.V."/>
            <person name="Markov N.D."/>
            <person name="Fomenkov A.I."/>
            <person name="Roberts R.J."/>
            <person name="Karnachuk O.V."/>
            <person name="Novikov A."/>
            <person name="Grabovich M.Y."/>
        </authorList>
    </citation>
    <scope>NUCLEOTIDE SEQUENCE [LARGE SCALE GENOMIC DNA]</scope>
    <source>
        <strain evidence="1 2">AS</strain>
    </source>
</reference>
<evidence type="ECO:0000313" key="1">
    <source>
        <dbReference type="EMBL" id="QTR48187.1"/>
    </source>
</evidence>
<proteinExistence type="predicted"/>
<name>A0ABX7WX70_9GAMM</name>